<dbReference type="Proteomes" id="UP000694520">
    <property type="component" value="Chromosome 1"/>
</dbReference>
<evidence type="ECO:0000313" key="3">
    <source>
        <dbReference type="Ensembl" id="ENSBGRP00000019341.1"/>
    </source>
</evidence>
<dbReference type="EC" id="2.7.7.49" evidence="1"/>
<protein>
    <recommendedName>
        <fullName evidence="1">RNA-directed DNA polymerase</fullName>
        <ecNumber evidence="1">2.7.7.49</ecNumber>
    </recommendedName>
</protein>
<keyword evidence="4" id="KW-1185">Reference proteome</keyword>
<reference evidence="3" key="1">
    <citation type="submission" date="2019-05" db="EMBL/GenBank/DDBJ databases">
        <authorList>
            <person name="Zhang S."/>
            <person name="Liu J."/>
        </authorList>
    </citation>
    <scope>NUCLEOTIDE SEQUENCE [LARGE SCALE GENOMIC DNA]</scope>
</reference>
<dbReference type="GO" id="GO:0003964">
    <property type="term" value="F:RNA-directed DNA polymerase activity"/>
    <property type="evidence" value="ECO:0007669"/>
    <property type="project" value="UniProtKB-EC"/>
</dbReference>
<dbReference type="SUPFAM" id="SSF56672">
    <property type="entry name" value="DNA/RNA polymerases"/>
    <property type="match status" value="1"/>
</dbReference>
<organism evidence="3 4">
    <name type="scientific">Bos mutus grunniens</name>
    <name type="common">Wild yak</name>
    <name type="synonym">Bos grunniens</name>
    <dbReference type="NCBI Taxonomy" id="30521"/>
    <lineage>
        <taxon>Eukaryota</taxon>
        <taxon>Metazoa</taxon>
        <taxon>Chordata</taxon>
        <taxon>Craniata</taxon>
        <taxon>Vertebrata</taxon>
        <taxon>Euteleostomi</taxon>
        <taxon>Mammalia</taxon>
        <taxon>Eutheria</taxon>
        <taxon>Laurasiatheria</taxon>
        <taxon>Artiodactyla</taxon>
        <taxon>Ruminantia</taxon>
        <taxon>Pecora</taxon>
        <taxon>Bovidae</taxon>
        <taxon>Bovinae</taxon>
        <taxon>Bos</taxon>
    </lineage>
</organism>
<dbReference type="GeneTree" id="ENSGT01140000282489"/>
<dbReference type="InterPro" id="IPR000477">
    <property type="entry name" value="RT_dom"/>
</dbReference>
<evidence type="ECO:0000256" key="1">
    <source>
        <dbReference type="ARBA" id="ARBA00012493"/>
    </source>
</evidence>
<evidence type="ECO:0000259" key="2">
    <source>
        <dbReference type="PROSITE" id="PS50878"/>
    </source>
</evidence>
<dbReference type="PANTHER" id="PTHR47027:SF8">
    <property type="entry name" value="RIBONUCLEASE H"/>
    <property type="match status" value="1"/>
</dbReference>
<reference evidence="3" key="3">
    <citation type="submission" date="2025-09" db="UniProtKB">
        <authorList>
            <consortium name="Ensembl"/>
        </authorList>
    </citation>
    <scope>IDENTIFICATION</scope>
</reference>
<dbReference type="Ensembl" id="ENSBGRT00000022397.1">
    <property type="protein sequence ID" value="ENSBGRP00000019341.1"/>
    <property type="gene ID" value="ENSBGRG00000012249.1"/>
</dbReference>
<dbReference type="PANTHER" id="PTHR47027">
    <property type="entry name" value="REVERSE TRANSCRIPTASE DOMAIN-CONTAINING PROTEIN"/>
    <property type="match status" value="1"/>
</dbReference>
<name>A0A8B9XE28_BOSMU</name>
<accession>A0A8B9XE28</accession>
<dbReference type="InterPro" id="IPR043502">
    <property type="entry name" value="DNA/RNA_pol_sf"/>
</dbReference>
<dbReference type="CDD" id="cd01650">
    <property type="entry name" value="RT_nLTR_like"/>
    <property type="match status" value="1"/>
</dbReference>
<feature type="domain" description="Reverse transcriptase" evidence="2">
    <location>
        <begin position="1"/>
        <end position="225"/>
    </location>
</feature>
<evidence type="ECO:0000313" key="4">
    <source>
        <dbReference type="Proteomes" id="UP000694520"/>
    </source>
</evidence>
<reference evidence="3" key="2">
    <citation type="submission" date="2025-08" db="UniProtKB">
        <authorList>
            <consortium name="Ensembl"/>
        </authorList>
    </citation>
    <scope>IDENTIFICATION</scope>
</reference>
<sequence length="409" mass="46850">MLKILQARLQQYVNRELPDVQAGFRKGRGTRDQIANICWIIEKAREFQKSIYFCFIDYAKAFDCVDHNQLWEILKEMGIPDHLICLLRNLYAGQEATVRTGHGTTDCFQIGKGVRQGCILSPCLFNFYAEYIMRNAGLEETQAGIKIAGRNISNFRHADDTTLMAESEEELKSLLMKVKEESEKVGLKINIQKTKIMASGPITSWEIDGETVERVADFIFLGSKITADGDFSHEIRRRLLLGRKVMTNLDSIFKSREITLPTKVHLVKAMVFPVVIYGCESWTVKKAECQRIGAFELWCWRRLLRVPSTARRSNQSILKEISPGCSLEGLMLKLKLQYFGHLMQRADSFENTLMLGKIEGRRRRGHQRMRCLDGITNSMDMGLGGLWELVMDREAWQAAIHGVAKSWTR</sequence>
<proteinExistence type="predicted"/>
<dbReference type="Pfam" id="PF00078">
    <property type="entry name" value="RVT_1"/>
    <property type="match status" value="1"/>
</dbReference>
<dbReference type="PROSITE" id="PS50878">
    <property type="entry name" value="RT_POL"/>
    <property type="match status" value="1"/>
</dbReference>
<dbReference type="AlphaFoldDB" id="A0A8B9XE28"/>